<dbReference type="InterPro" id="IPR010282">
    <property type="entry name" value="Uncharacterised_HutD/Ves"/>
</dbReference>
<gene>
    <name evidence="1" type="ORF">FLL46_12095</name>
</gene>
<organism evidence="1 2">
    <name type="scientific">Aliikangiella coralliicola</name>
    <dbReference type="NCBI Taxonomy" id="2592383"/>
    <lineage>
        <taxon>Bacteria</taxon>
        <taxon>Pseudomonadati</taxon>
        <taxon>Pseudomonadota</taxon>
        <taxon>Gammaproteobacteria</taxon>
        <taxon>Oceanospirillales</taxon>
        <taxon>Pleioneaceae</taxon>
        <taxon>Aliikangiella</taxon>
    </lineage>
</organism>
<comment type="caution">
    <text evidence="1">The sequence shown here is derived from an EMBL/GenBank/DDBJ whole genome shotgun (WGS) entry which is preliminary data.</text>
</comment>
<dbReference type="InterPro" id="IPR011051">
    <property type="entry name" value="RmlC_Cupin_sf"/>
</dbReference>
<name>A0A545UDQ8_9GAMM</name>
<evidence type="ECO:0000313" key="2">
    <source>
        <dbReference type="Proteomes" id="UP000315439"/>
    </source>
</evidence>
<dbReference type="Proteomes" id="UP000315439">
    <property type="component" value="Unassembled WGS sequence"/>
</dbReference>
<proteinExistence type="predicted"/>
<dbReference type="OrthoDB" id="9800082at2"/>
<dbReference type="Pfam" id="PF05962">
    <property type="entry name" value="HutD"/>
    <property type="match status" value="1"/>
</dbReference>
<dbReference type="CDD" id="cd20293">
    <property type="entry name" value="cupin_HutD_N"/>
    <property type="match status" value="1"/>
</dbReference>
<dbReference type="AlphaFoldDB" id="A0A545UDQ8"/>
<keyword evidence="2" id="KW-1185">Reference proteome</keyword>
<dbReference type="PANTHER" id="PTHR37943">
    <property type="entry name" value="PROTEIN VES"/>
    <property type="match status" value="1"/>
</dbReference>
<dbReference type="PANTHER" id="PTHR37943:SF1">
    <property type="entry name" value="PROTEIN VES"/>
    <property type="match status" value="1"/>
</dbReference>
<dbReference type="InterPro" id="IPR014710">
    <property type="entry name" value="RmlC-like_jellyroll"/>
</dbReference>
<sequence length="191" mass="21153">MIKIIRKKSFKKIPWKNGKGSTLELAINEGGSLADFDWRLSIATVDEDGAFSDFAGYNRNLVLIEGNGIVLHHNEQQVDRLEKLLTFSTFDGASKTTAELISGPITDFNLMTKTESFSGSVETYRGIHQVTIRNSQLCFIYGLSTSLEIYSTNHSAHRQVASGDLVQLLSDGESGYSVAGQDLIIVYINRR</sequence>
<reference evidence="1 2" key="1">
    <citation type="submission" date="2019-07" db="EMBL/GenBank/DDBJ databases">
        <title>Draft genome for Aliikangiella sp. M105.</title>
        <authorList>
            <person name="Wang G."/>
        </authorList>
    </citation>
    <scope>NUCLEOTIDE SEQUENCE [LARGE SCALE GENOMIC DNA]</scope>
    <source>
        <strain evidence="1 2">M105</strain>
    </source>
</reference>
<dbReference type="EMBL" id="VIKS01000007">
    <property type="protein sequence ID" value="TQV87604.1"/>
    <property type="molecule type" value="Genomic_DNA"/>
</dbReference>
<evidence type="ECO:0000313" key="1">
    <source>
        <dbReference type="EMBL" id="TQV87604.1"/>
    </source>
</evidence>
<dbReference type="Gene3D" id="2.60.120.10">
    <property type="entry name" value="Jelly Rolls"/>
    <property type="match status" value="1"/>
</dbReference>
<protein>
    <submittedName>
        <fullName evidence="1">HutD family protein</fullName>
    </submittedName>
</protein>
<dbReference type="RefSeq" id="WP_142893782.1">
    <property type="nucleotide sequence ID" value="NZ_ML660164.1"/>
</dbReference>
<dbReference type="SUPFAM" id="SSF51182">
    <property type="entry name" value="RmlC-like cupins"/>
    <property type="match status" value="1"/>
</dbReference>
<accession>A0A545UDQ8</accession>